<keyword evidence="1" id="KW-1185">Reference proteome</keyword>
<name>A0A6P7S5T9_9MOLL</name>
<gene>
    <name evidence="2" type="primary">LOC115209375</name>
</gene>
<dbReference type="Proteomes" id="UP000515154">
    <property type="component" value="Linkage group LG3"/>
</dbReference>
<dbReference type="InterPro" id="IPR026519">
    <property type="entry name" value="THAP7"/>
</dbReference>
<dbReference type="Pfam" id="PF05485">
    <property type="entry name" value="THAP"/>
    <property type="match status" value="1"/>
</dbReference>
<reference evidence="2" key="1">
    <citation type="submission" date="2025-08" db="UniProtKB">
        <authorList>
            <consortium name="RefSeq"/>
        </authorList>
    </citation>
    <scope>IDENTIFICATION</scope>
</reference>
<sequence length="166" mass="18948">MPKTCSAQGCLNHHMMKDKKVSFFCLPNLLKKAERRRLWVRACQRINSDGTQWIPHSKYVYICSEHFVSGKPVDDPDHIDYVPTVFKTTPQMASRPKKRKKLPDSYRSIKKFHHNMEAAYEAAEALITLAKTQNTQTSLNSTSDNTIPVNSIENLSSNTSNFSDSK</sequence>
<organism evidence="1 2">
    <name type="scientific">Octopus sinensis</name>
    <name type="common">East Asian common octopus</name>
    <dbReference type="NCBI Taxonomy" id="2607531"/>
    <lineage>
        <taxon>Eukaryota</taxon>
        <taxon>Metazoa</taxon>
        <taxon>Spiralia</taxon>
        <taxon>Lophotrochozoa</taxon>
        <taxon>Mollusca</taxon>
        <taxon>Cephalopoda</taxon>
        <taxon>Coleoidea</taxon>
        <taxon>Octopodiformes</taxon>
        <taxon>Octopoda</taxon>
        <taxon>Incirrata</taxon>
        <taxon>Octopodidae</taxon>
        <taxon>Octopus</taxon>
    </lineage>
</organism>
<dbReference type="KEGG" id="osn:115209375"/>
<dbReference type="AlphaFoldDB" id="A0A6P7S5T9"/>
<dbReference type="GO" id="GO:0005634">
    <property type="term" value="C:nucleus"/>
    <property type="evidence" value="ECO:0007669"/>
    <property type="project" value="TreeGrafter"/>
</dbReference>
<dbReference type="InterPro" id="IPR006612">
    <property type="entry name" value="THAP_Znf"/>
</dbReference>
<proteinExistence type="predicted"/>
<dbReference type="PANTHER" id="PTHR47502">
    <property type="entry name" value="THAP DOMAIN-CONTAINING PROTEIN 7"/>
    <property type="match status" value="1"/>
</dbReference>
<dbReference type="RefSeq" id="XP_029633614.1">
    <property type="nucleotide sequence ID" value="XM_029777754.2"/>
</dbReference>
<dbReference type="PANTHER" id="PTHR47502:SF1">
    <property type="entry name" value="THAP DOMAIN-CONTAINING PROTEIN 7"/>
    <property type="match status" value="1"/>
</dbReference>
<dbReference type="SMART" id="SM00980">
    <property type="entry name" value="THAP"/>
    <property type="match status" value="1"/>
</dbReference>
<evidence type="ECO:0000313" key="1">
    <source>
        <dbReference type="Proteomes" id="UP000515154"/>
    </source>
</evidence>
<accession>A0A6P7S5T9</accession>
<dbReference type="GO" id="GO:0008270">
    <property type="term" value="F:zinc ion binding"/>
    <property type="evidence" value="ECO:0007669"/>
    <property type="project" value="UniProtKB-KW"/>
</dbReference>
<protein>
    <submittedName>
        <fullName evidence="2">Uncharacterized protein LOC115209375</fullName>
    </submittedName>
</protein>
<evidence type="ECO:0000313" key="2">
    <source>
        <dbReference type="RefSeq" id="XP_029633614.1"/>
    </source>
</evidence>
<dbReference type="SUPFAM" id="SSF57716">
    <property type="entry name" value="Glucocorticoid receptor-like (DNA-binding domain)"/>
    <property type="match status" value="1"/>
</dbReference>
<dbReference type="PROSITE" id="PS50950">
    <property type="entry name" value="ZF_THAP"/>
    <property type="match status" value="1"/>
</dbReference>
<dbReference type="GO" id="GO:0006355">
    <property type="term" value="P:regulation of DNA-templated transcription"/>
    <property type="evidence" value="ECO:0007669"/>
    <property type="project" value="TreeGrafter"/>
</dbReference>
<dbReference type="GO" id="GO:0003677">
    <property type="term" value="F:DNA binding"/>
    <property type="evidence" value="ECO:0007669"/>
    <property type="project" value="UniProtKB-UniRule"/>
</dbReference>